<evidence type="ECO:0000313" key="3">
    <source>
        <dbReference type="Proteomes" id="UP001151760"/>
    </source>
</evidence>
<evidence type="ECO:0000313" key="2">
    <source>
        <dbReference type="EMBL" id="GJS58004.1"/>
    </source>
</evidence>
<keyword evidence="3" id="KW-1185">Reference proteome</keyword>
<name>A0ABQ4WYL8_9ASTR</name>
<feature type="region of interest" description="Disordered" evidence="1">
    <location>
        <begin position="233"/>
        <end position="262"/>
    </location>
</feature>
<gene>
    <name evidence="2" type="ORF">Tco_0652788</name>
</gene>
<evidence type="ECO:0000256" key="1">
    <source>
        <dbReference type="SAM" id="MobiDB-lite"/>
    </source>
</evidence>
<dbReference type="Proteomes" id="UP001151760">
    <property type="component" value="Unassembled WGS sequence"/>
</dbReference>
<accession>A0ABQ4WYL8</accession>
<organism evidence="2 3">
    <name type="scientific">Tanacetum coccineum</name>
    <dbReference type="NCBI Taxonomy" id="301880"/>
    <lineage>
        <taxon>Eukaryota</taxon>
        <taxon>Viridiplantae</taxon>
        <taxon>Streptophyta</taxon>
        <taxon>Embryophyta</taxon>
        <taxon>Tracheophyta</taxon>
        <taxon>Spermatophyta</taxon>
        <taxon>Magnoliopsida</taxon>
        <taxon>eudicotyledons</taxon>
        <taxon>Gunneridae</taxon>
        <taxon>Pentapetalae</taxon>
        <taxon>asterids</taxon>
        <taxon>campanulids</taxon>
        <taxon>Asterales</taxon>
        <taxon>Asteraceae</taxon>
        <taxon>Asteroideae</taxon>
        <taxon>Anthemideae</taxon>
        <taxon>Anthemidinae</taxon>
        <taxon>Tanacetum</taxon>
    </lineage>
</organism>
<reference evidence="2" key="1">
    <citation type="journal article" date="2022" name="Int. J. Mol. Sci.">
        <title>Draft Genome of Tanacetum Coccineum: Genomic Comparison of Closely Related Tanacetum-Family Plants.</title>
        <authorList>
            <person name="Yamashiro T."/>
            <person name="Shiraishi A."/>
            <person name="Nakayama K."/>
            <person name="Satake H."/>
        </authorList>
    </citation>
    <scope>NUCLEOTIDE SEQUENCE</scope>
</reference>
<dbReference type="EMBL" id="BQNB010009049">
    <property type="protein sequence ID" value="GJS58004.1"/>
    <property type="molecule type" value="Genomic_DNA"/>
</dbReference>
<sequence length="365" mass="41209">MKHLHFLSESFSRIPFGVTPKVILIAWERFGEIKYALTDEQYQQEDIQELMSKLLEDVRNISEELSEYINCPSWNRPIFYDNDDDEYTIIYSKPKAITPDLPTVEPDNSLSMGDEHLDTIPSVENLVPIPSEFEGIFDDTCDVPICEDPSTFDALNDHSEILSDSNDDGTSSDDDDFEDIEYVSLEEVNDVDQEEKEFNLENILQVQDVILHAKLLNISRLITNIESLNHNPTHDRVLESPSSFPIPVTDKETRSGSTTTHANNSLPKYDSFLFEIEPDQGELTNVVIEEVDTFLALEDSIPPGIESNFNPGGGEIIFPQNVEDDDYFTFVILTFLSFLTYPVDSPLLLSTGSEDTIFDPGISSG</sequence>
<reference evidence="2" key="2">
    <citation type="submission" date="2022-01" db="EMBL/GenBank/DDBJ databases">
        <authorList>
            <person name="Yamashiro T."/>
            <person name="Shiraishi A."/>
            <person name="Satake H."/>
            <person name="Nakayama K."/>
        </authorList>
    </citation>
    <scope>NUCLEOTIDE SEQUENCE</scope>
</reference>
<comment type="caution">
    <text evidence="2">The sequence shown here is derived from an EMBL/GenBank/DDBJ whole genome shotgun (WGS) entry which is preliminary data.</text>
</comment>
<proteinExistence type="predicted"/>
<protein>
    <submittedName>
        <fullName evidence="2">Uncharacterized protein</fullName>
    </submittedName>
</protein>